<dbReference type="Gene3D" id="1.10.230.10">
    <property type="entry name" value="Cytochrome P450-Terp, domain 2"/>
    <property type="match status" value="1"/>
</dbReference>
<organism evidence="1 2">
    <name type="scientific">Vespula maculifrons</name>
    <name type="common">Eastern yellow jacket</name>
    <name type="synonym">Wasp</name>
    <dbReference type="NCBI Taxonomy" id="7453"/>
    <lineage>
        <taxon>Eukaryota</taxon>
        <taxon>Metazoa</taxon>
        <taxon>Ecdysozoa</taxon>
        <taxon>Arthropoda</taxon>
        <taxon>Hexapoda</taxon>
        <taxon>Insecta</taxon>
        <taxon>Pterygota</taxon>
        <taxon>Neoptera</taxon>
        <taxon>Endopterygota</taxon>
        <taxon>Hymenoptera</taxon>
        <taxon>Apocrita</taxon>
        <taxon>Aculeata</taxon>
        <taxon>Vespoidea</taxon>
        <taxon>Vespidae</taxon>
        <taxon>Vespinae</taxon>
        <taxon>Vespula</taxon>
    </lineage>
</organism>
<dbReference type="EMBL" id="JAYRBN010000058">
    <property type="protein sequence ID" value="KAL2742027.1"/>
    <property type="molecule type" value="Genomic_DNA"/>
</dbReference>
<dbReference type="InterPro" id="IPR016142">
    <property type="entry name" value="Citrate_synth-like_lrg_a-sub"/>
</dbReference>
<evidence type="ECO:0000313" key="2">
    <source>
        <dbReference type="Proteomes" id="UP001607303"/>
    </source>
</evidence>
<reference evidence="1 2" key="1">
    <citation type="journal article" date="2024" name="Ann. Entomol. Soc. Am.">
        <title>Genomic analyses of the southern and eastern yellowjacket wasps (Hymenoptera: Vespidae) reveal evolutionary signatures of social life.</title>
        <authorList>
            <person name="Catto M.A."/>
            <person name="Caine P.B."/>
            <person name="Orr S.E."/>
            <person name="Hunt B.G."/>
            <person name="Goodisman M.A.D."/>
        </authorList>
    </citation>
    <scope>NUCLEOTIDE SEQUENCE [LARGE SCALE GENOMIC DNA]</scope>
    <source>
        <strain evidence="1">232</strain>
        <tissue evidence="1">Head and thorax</tissue>
    </source>
</reference>
<gene>
    <name evidence="1" type="ORF">V1477_009656</name>
</gene>
<dbReference type="PANTHER" id="PTHR11739:SF8">
    <property type="entry name" value="CITRATE SYNTHASE, MITOCHONDRIAL"/>
    <property type="match status" value="1"/>
</dbReference>
<dbReference type="Pfam" id="PF00285">
    <property type="entry name" value="Citrate_synt"/>
    <property type="match status" value="1"/>
</dbReference>
<dbReference type="InterPro" id="IPR002020">
    <property type="entry name" value="Citrate_synthase"/>
</dbReference>
<dbReference type="SUPFAM" id="SSF48256">
    <property type="entry name" value="Citrate synthase"/>
    <property type="match status" value="1"/>
</dbReference>
<dbReference type="Gene3D" id="1.10.580.10">
    <property type="entry name" value="Citrate Synthase, domain 1"/>
    <property type="match status" value="1"/>
</dbReference>
<evidence type="ECO:0008006" key="3">
    <source>
        <dbReference type="Google" id="ProtNLM"/>
    </source>
</evidence>
<dbReference type="Proteomes" id="UP001607303">
    <property type="component" value="Unassembled WGS sequence"/>
</dbReference>
<name>A0ABD2CAE7_VESMC</name>
<protein>
    <recommendedName>
        <fullName evidence="3">Citrate synthase</fullName>
    </recommendedName>
</protein>
<proteinExistence type="predicted"/>
<comment type="caution">
    <text evidence="1">The sequence shown here is derived from an EMBL/GenBank/DDBJ whole genome shotgun (WGS) entry which is preliminary data.</text>
</comment>
<sequence length="516" mass="58369">MYVRIAEENLKKMLLKNFRYQIVSENQRRGYKITGVCKSNSNIGQRYVLRVSTTRGVPSTSTNLKEALCEKIPVHYDLLRNFRKEHGQSVISRITVDNVYNGLQGVNTMVRETSENDSKYGIRYRGLTIPEVLNLLPRHGTSPSVEAVFWLLLTGDVPTQEQTHSLINDWSSRRQRRKEWWSGPGGGIIGSVLKNLPDNVTPLGRLSIALTVLQTDKHTKKALENGALNHTHWEHIYEDSMELLAALPAIVGLVGKGRELRNVTEGGDWIDFLLECLSNTSEDLKGRTTSIGDFLRLYVSLNADEDGGVPGVHITQISGASYLDISQALASGVLVYENEPVTGTLSQYMEFQKKVKSVLGTKPKEETLKDFLTSFIEENKLIGHKETRFLDSRYTALLNHVKTYLPGDEELSQDITRVLAFLMKNTKNKNVFPEQNSIAAPMFQFYGLKDMKFNQVLLCMSRALGATASIIWTRAINAPVEQPKSNSTYTYFYSLRDIRNKIKKRTRVKHLTKFTS</sequence>
<dbReference type="InterPro" id="IPR036969">
    <property type="entry name" value="Citrate_synthase_sf"/>
</dbReference>
<dbReference type="PANTHER" id="PTHR11739">
    <property type="entry name" value="CITRATE SYNTHASE"/>
    <property type="match status" value="1"/>
</dbReference>
<evidence type="ECO:0000313" key="1">
    <source>
        <dbReference type="EMBL" id="KAL2742027.1"/>
    </source>
</evidence>
<accession>A0ABD2CAE7</accession>
<dbReference type="AlphaFoldDB" id="A0ABD2CAE7"/>
<keyword evidence="2" id="KW-1185">Reference proteome</keyword>
<dbReference type="InterPro" id="IPR016143">
    <property type="entry name" value="Citrate_synth-like_sm_a-sub"/>
</dbReference>